<evidence type="ECO:0000313" key="3">
    <source>
        <dbReference type="Proteomes" id="UP001597181"/>
    </source>
</evidence>
<evidence type="ECO:0000313" key="2">
    <source>
        <dbReference type="EMBL" id="MFD1200937.1"/>
    </source>
</evidence>
<accession>A0ABW3TND3</accession>
<sequence length="88" mass="9539">MRQRTAPRWSVNWSRPGRVARFALALWALITGGAFAGRALQALAGEREWAPLPLHMVPVALGAAIAGCAVWAASYLRSRRADEPATEN</sequence>
<name>A0ABW3TND3_9MICO</name>
<protein>
    <recommendedName>
        <fullName evidence="4">Secreted protein with PEP-CTERM sorting signal</fullName>
    </recommendedName>
</protein>
<organism evidence="2 3">
    <name type="scientific">Leucobacter albus</name>
    <dbReference type="NCBI Taxonomy" id="272210"/>
    <lineage>
        <taxon>Bacteria</taxon>
        <taxon>Bacillati</taxon>
        <taxon>Actinomycetota</taxon>
        <taxon>Actinomycetes</taxon>
        <taxon>Micrococcales</taxon>
        <taxon>Microbacteriaceae</taxon>
        <taxon>Leucobacter</taxon>
    </lineage>
</organism>
<evidence type="ECO:0000256" key="1">
    <source>
        <dbReference type="SAM" id="Phobius"/>
    </source>
</evidence>
<dbReference type="RefSeq" id="WP_343959616.1">
    <property type="nucleotide sequence ID" value="NZ_BAAAKZ010000003.1"/>
</dbReference>
<gene>
    <name evidence="2" type="ORF">ACFQ3U_03415</name>
</gene>
<keyword evidence="1" id="KW-0812">Transmembrane</keyword>
<proteinExistence type="predicted"/>
<dbReference type="Proteomes" id="UP001597181">
    <property type="component" value="Unassembled WGS sequence"/>
</dbReference>
<reference evidence="3" key="1">
    <citation type="journal article" date="2019" name="Int. J. Syst. Evol. Microbiol.">
        <title>The Global Catalogue of Microorganisms (GCM) 10K type strain sequencing project: providing services to taxonomists for standard genome sequencing and annotation.</title>
        <authorList>
            <consortium name="The Broad Institute Genomics Platform"/>
            <consortium name="The Broad Institute Genome Sequencing Center for Infectious Disease"/>
            <person name="Wu L."/>
            <person name="Ma J."/>
        </authorList>
    </citation>
    <scope>NUCLEOTIDE SEQUENCE [LARGE SCALE GENOMIC DNA]</scope>
    <source>
        <strain evidence="3">CCUG 50213</strain>
    </source>
</reference>
<keyword evidence="1" id="KW-0472">Membrane</keyword>
<keyword evidence="1" id="KW-1133">Transmembrane helix</keyword>
<evidence type="ECO:0008006" key="4">
    <source>
        <dbReference type="Google" id="ProtNLM"/>
    </source>
</evidence>
<feature type="transmembrane region" description="Helical" evidence="1">
    <location>
        <begin position="52"/>
        <end position="73"/>
    </location>
</feature>
<keyword evidence="3" id="KW-1185">Reference proteome</keyword>
<dbReference type="EMBL" id="JBHTLY010000001">
    <property type="protein sequence ID" value="MFD1200937.1"/>
    <property type="molecule type" value="Genomic_DNA"/>
</dbReference>
<comment type="caution">
    <text evidence="2">The sequence shown here is derived from an EMBL/GenBank/DDBJ whole genome shotgun (WGS) entry which is preliminary data.</text>
</comment>